<evidence type="ECO:0000256" key="1">
    <source>
        <dbReference type="SAM" id="Phobius"/>
    </source>
</evidence>
<dbReference type="EMBL" id="CP034348">
    <property type="protein sequence ID" value="QGX97944.1"/>
    <property type="molecule type" value="Genomic_DNA"/>
</dbReference>
<dbReference type="InterPro" id="IPR018919">
    <property type="entry name" value="DUF2484"/>
</dbReference>
<name>A0A6I6IP99_9RHOB</name>
<dbReference type="Proteomes" id="UP000428330">
    <property type="component" value="Chromosome"/>
</dbReference>
<proteinExistence type="predicted"/>
<dbReference type="RefSeq" id="WP_157706576.1">
    <property type="nucleotide sequence ID" value="NZ_CP034348.1"/>
</dbReference>
<dbReference type="Pfam" id="PF10658">
    <property type="entry name" value="DUF2484"/>
    <property type="match status" value="1"/>
</dbReference>
<keyword evidence="1" id="KW-1133">Transmembrane helix</keyword>
<accession>A0A6I6IP99</accession>
<keyword evidence="1" id="KW-0812">Transmembrane</keyword>
<evidence type="ECO:0000313" key="3">
    <source>
        <dbReference type="Proteomes" id="UP000428330"/>
    </source>
</evidence>
<organism evidence="2 3">
    <name type="scientific">Roseovarius faecimaris</name>
    <dbReference type="NCBI Taxonomy" id="2494550"/>
    <lineage>
        <taxon>Bacteria</taxon>
        <taxon>Pseudomonadati</taxon>
        <taxon>Pseudomonadota</taxon>
        <taxon>Alphaproteobacteria</taxon>
        <taxon>Rhodobacterales</taxon>
        <taxon>Roseobacteraceae</taxon>
        <taxon>Roseovarius</taxon>
    </lineage>
</organism>
<evidence type="ECO:0000313" key="2">
    <source>
        <dbReference type="EMBL" id="QGX97944.1"/>
    </source>
</evidence>
<dbReference type="KEGG" id="rom:EI983_06500"/>
<keyword evidence="3" id="KW-1185">Reference proteome</keyword>
<feature type="transmembrane region" description="Helical" evidence="1">
    <location>
        <begin position="34"/>
        <end position="63"/>
    </location>
</feature>
<gene>
    <name evidence="2" type="ORF">EI983_06500</name>
</gene>
<keyword evidence="1" id="KW-0472">Membrane</keyword>
<dbReference type="AlphaFoldDB" id="A0A6I6IP99"/>
<sequence>MTLVVLCAVWVIAATAVAFLPLRYQYAPGILLLIAAAVLIWMLGREFGLLVVLLAVFAVVSMFRKPLRYFARRALGQTPEVRK</sequence>
<protein>
    <submittedName>
        <fullName evidence="2">DUF2484 family protein</fullName>
    </submittedName>
</protein>
<reference evidence="3" key="1">
    <citation type="submission" date="2018-12" db="EMBL/GenBank/DDBJ databases">
        <title>Complete genome sequence of Roseovarius sp. MME-070.</title>
        <authorList>
            <person name="Nam Y.-D."/>
            <person name="Kang J."/>
            <person name="Chung W.-H."/>
            <person name="Park Y.S."/>
        </authorList>
    </citation>
    <scope>NUCLEOTIDE SEQUENCE [LARGE SCALE GENOMIC DNA]</scope>
    <source>
        <strain evidence="3">MME-070</strain>
    </source>
</reference>